<evidence type="ECO:0000313" key="1">
    <source>
        <dbReference type="EMBL" id="EEP43875.1"/>
    </source>
</evidence>
<organism evidence="1 2">
    <name type="scientific">Collinsella intestinalis DSM 13280</name>
    <dbReference type="NCBI Taxonomy" id="521003"/>
    <lineage>
        <taxon>Bacteria</taxon>
        <taxon>Bacillati</taxon>
        <taxon>Actinomycetota</taxon>
        <taxon>Coriobacteriia</taxon>
        <taxon>Coriobacteriales</taxon>
        <taxon>Coriobacteriaceae</taxon>
        <taxon>Collinsella</taxon>
    </lineage>
</organism>
<proteinExistence type="predicted"/>
<dbReference type="EMBL" id="ABXH02000033">
    <property type="protein sequence ID" value="EEP43875.1"/>
    <property type="molecule type" value="Genomic_DNA"/>
</dbReference>
<evidence type="ECO:0000313" key="2">
    <source>
        <dbReference type="Proteomes" id="UP000003295"/>
    </source>
</evidence>
<comment type="caution">
    <text evidence="1">The sequence shown here is derived from an EMBL/GenBank/DDBJ whole genome shotgun (WGS) entry which is preliminary data.</text>
</comment>
<dbReference type="HOGENOM" id="CLU_3006409_0_0_11"/>
<protein>
    <submittedName>
        <fullName evidence="1">Uncharacterized protein</fullName>
    </submittedName>
</protein>
<dbReference type="AlphaFoldDB" id="C4FBC1"/>
<name>C4FBC1_9ACTN</name>
<reference evidence="1 2" key="1">
    <citation type="submission" date="2009-04" db="EMBL/GenBank/DDBJ databases">
        <authorList>
            <person name="Weinstock G."/>
            <person name="Sodergren E."/>
            <person name="Clifton S."/>
            <person name="Fulton L."/>
            <person name="Fulton B."/>
            <person name="Courtney L."/>
            <person name="Fronick C."/>
            <person name="Harrison M."/>
            <person name="Strong C."/>
            <person name="Farmer C."/>
            <person name="Delahaunty K."/>
            <person name="Markovic C."/>
            <person name="Hall O."/>
            <person name="Minx P."/>
            <person name="Tomlinson C."/>
            <person name="Mitreva M."/>
            <person name="Nelson J."/>
            <person name="Hou S."/>
            <person name="Wollam A."/>
            <person name="Pepin K.H."/>
            <person name="Johnson M."/>
            <person name="Bhonagiri V."/>
            <person name="Nash W.E."/>
            <person name="Warren W."/>
            <person name="Chinwalla A."/>
            <person name="Mardis E.R."/>
            <person name="Wilson R.K."/>
        </authorList>
    </citation>
    <scope>NUCLEOTIDE SEQUENCE [LARGE SCALE GENOMIC DNA]</scope>
    <source>
        <strain evidence="1 2">DSM 13280</strain>
    </source>
</reference>
<accession>C4FBC1</accession>
<dbReference type="Proteomes" id="UP000003295">
    <property type="component" value="Unassembled WGS sequence"/>
</dbReference>
<gene>
    <name evidence="1" type="ORF">COLINT_03375</name>
</gene>
<sequence>MHVLSLIHMISPLGRANLLHSSRLGRRSRRREGRLRNRPCIRATGMQGRFNTERSA</sequence>
<dbReference type="STRING" id="521003.COLINT_03375"/>